<evidence type="ECO:0000256" key="7">
    <source>
        <dbReference type="ARBA" id="ARBA00023159"/>
    </source>
</evidence>
<dbReference type="RefSeq" id="WP_336602488.1">
    <property type="nucleotide sequence ID" value="NZ_JACFYJ010000141.1"/>
</dbReference>
<keyword evidence="3" id="KW-1005">Bacterial flagellum biogenesis</keyword>
<name>A0ABU8J5J4_9BURK</name>
<proteinExistence type="predicted"/>
<dbReference type="NCBIfam" id="NF009365">
    <property type="entry name" value="PRK12722.1"/>
    <property type="match status" value="1"/>
</dbReference>
<evidence type="ECO:0000256" key="1">
    <source>
        <dbReference type="ARBA" id="ARBA00022490"/>
    </source>
</evidence>
<evidence type="ECO:0000256" key="6">
    <source>
        <dbReference type="ARBA" id="ARBA00023125"/>
    </source>
</evidence>
<evidence type="ECO:0000256" key="3">
    <source>
        <dbReference type="ARBA" id="ARBA00022795"/>
    </source>
</evidence>
<organism evidence="9 10">
    <name type="scientific">Paraburkholderia bengalensis</name>
    <dbReference type="NCBI Taxonomy" id="2747562"/>
    <lineage>
        <taxon>Bacteria</taxon>
        <taxon>Pseudomonadati</taxon>
        <taxon>Pseudomonadota</taxon>
        <taxon>Betaproteobacteria</taxon>
        <taxon>Burkholderiales</taxon>
        <taxon>Burkholderiaceae</taxon>
        <taxon>Paraburkholderia</taxon>
    </lineage>
</organism>
<keyword evidence="10" id="KW-1185">Reference proteome</keyword>
<accession>A0ABU8J5J4</accession>
<keyword evidence="2" id="KW-0479">Metal-binding</keyword>
<evidence type="ECO:0000256" key="4">
    <source>
        <dbReference type="ARBA" id="ARBA00022833"/>
    </source>
</evidence>
<sequence length="174" mass="19721">MIDDTHETRLAVELFRLGARLQVTRAETTLPRERLIRLYKESHGESPPKGRLPASTDWYVTWLPNIHASLYYALYEFAAQQSGVSRITATMTAYRLYLEHLSDHAAPVLSFTRAWMLVNFVEHGVLHRVTCAQCHGRFVARAHAFDRNYVCGLCRPPARTGKTARAATSAGHRV</sequence>
<gene>
    <name evidence="9" type="primary">flhC</name>
    <name evidence="9" type="ORF">H3V53_39240</name>
</gene>
<keyword evidence="4" id="KW-0862">Zinc</keyword>
<keyword evidence="9" id="KW-0966">Cell projection</keyword>
<keyword evidence="7" id="KW-0010">Activator</keyword>
<dbReference type="InterPro" id="IPR007944">
    <property type="entry name" value="FlhC"/>
</dbReference>
<evidence type="ECO:0000256" key="5">
    <source>
        <dbReference type="ARBA" id="ARBA00023015"/>
    </source>
</evidence>
<evidence type="ECO:0000313" key="10">
    <source>
        <dbReference type="Proteomes" id="UP001386437"/>
    </source>
</evidence>
<dbReference type="PIRSF" id="PIRSF003159">
    <property type="entry name" value="FlhC"/>
    <property type="match status" value="1"/>
</dbReference>
<evidence type="ECO:0000313" key="9">
    <source>
        <dbReference type="EMBL" id="MEI6002907.1"/>
    </source>
</evidence>
<evidence type="ECO:0000256" key="8">
    <source>
        <dbReference type="ARBA" id="ARBA00023163"/>
    </source>
</evidence>
<dbReference type="Pfam" id="PF05280">
    <property type="entry name" value="FlhC"/>
    <property type="match status" value="1"/>
</dbReference>
<evidence type="ECO:0000256" key="2">
    <source>
        <dbReference type="ARBA" id="ARBA00022723"/>
    </source>
</evidence>
<protein>
    <submittedName>
        <fullName evidence="9">Flagellar transcriptional regulator FlhC</fullName>
    </submittedName>
</protein>
<keyword evidence="9" id="KW-0969">Cilium</keyword>
<keyword evidence="1" id="KW-0963">Cytoplasm</keyword>
<keyword evidence="6" id="KW-0238">DNA-binding</keyword>
<dbReference type="Proteomes" id="UP001386437">
    <property type="component" value="Unassembled WGS sequence"/>
</dbReference>
<keyword evidence="5" id="KW-0805">Transcription regulation</keyword>
<reference evidence="9 10" key="1">
    <citation type="journal article" date="2022" name="Arch. Microbiol.">
        <title>Paraburkholderia bengalensis sp. nov. isolated from roots of Oryza sativa, IR64.</title>
        <authorList>
            <person name="Nag P."/>
            <person name="Mondal N."/>
            <person name="Sarkar J."/>
            <person name="Das S."/>
        </authorList>
    </citation>
    <scope>NUCLEOTIDE SEQUENCE [LARGE SCALE GENOMIC DNA]</scope>
    <source>
        <strain evidence="9 10">IR64_4_BI</strain>
    </source>
</reference>
<comment type="caution">
    <text evidence="9">The sequence shown here is derived from an EMBL/GenBank/DDBJ whole genome shotgun (WGS) entry which is preliminary data.</text>
</comment>
<dbReference type="SUPFAM" id="SSF160930">
    <property type="entry name" value="FlhC-like"/>
    <property type="match status" value="1"/>
</dbReference>
<dbReference type="EMBL" id="JACFYJ010000141">
    <property type="protein sequence ID" value="MEI6002907.1"/>
    <property type="molecule type" value="Genomic_DNA"/>
</dbReference>
<keyword evidence="8" id="KW-0804">Transcription</keyword>
<keyword evidence="9" id="KW-0282">Flagellum</keyword>